<comment type="caution">
    <text evidence="1">The sequence shown here is derived from an EMBL/GenBank/DDBJ whole genome shotgun (WGS) entry which is preliminary data.</text>
</comment>
<accession>A0A8J6IXS6</accession>
<reference evidence="1" key="2">
    <citation type="submission" date="2020-08" db="EMBL/GenBank/DDBJ databases">
        <authorList>
            <person name="Lai Q."/>
        </authorList>
    </citation>
    <scope>NUCLEOTIDE SEQUENCE</scope>
    <source>
        <strain evidence="1">S27-2</strain>
    </source>
</reference>
<evidence type="ECO:0000313" key="2">
    <source>
        <dbReference type="Proteomes" id="UP000601768"/>
    </source>
</evidence>
<dbReference type="InterPro" id="IPR006439">
    <property type="entry name" value="HAD-SF_hydro_IA"/>
</dbReference>
<reference evidence="1" key="1">
    <citation type="journal article" date="2018" name="Int. J. Syst. Evol. Microbiol.">
        <title>Neptunicella marina gen. nov., sp. nov., isolated from surface seawater.</title>
        <authorList>
            <person name="Liu X."/>
            <person name="Lai Q."/>
            <person name="Du Y."/>
            <person name="Zhang X."/>
            <person name="Liu Z."/>
            <person name="Sun F."/>
            <person name="Shao Z."/>
        </authorList>
    </citation>
    <scope>NUCLEOTIDE SEQUENCE</scope>
    <source>
        <strain evidence="1">S27-2</strain>
    </source>
</reference>
<dbReference type="Gene3D" id="1.10.150.240">
    <property type="entry name" value="Putative phosphatase, domain 2"/>
    <property type="match status" value="1"/>
</dbReference>
<dbReference type="EMBL" id="JACNEP010000027">
    <property type="protein sequence ID" value="MBC3767854.1"/>
    <property type="molecule type" value="Genomic_DNA"/>
</dbReference>
<dbReference type="AlphaFoldDB" id="A0A8J6IXS6"/>
<dbReference type="Gene3D" id="3.40.50.1000">
    <property type="entry name" value="HAD superfamily/HAD-like"/>
    <property type="match status" value="1"/>
</dbReference>
<evidence type="ECO:0000313" key="1">
    <source>
        <dbReference type="EMBL" id="MBC3767854.1"/>
    </source>
</evidence>
<protein>
    <submittedName>
        <fullName evidence="1">HAD-IA family hydrolase</fullName>
    </submittedName>
</protein>
<dbReference type="Pfam" id="PF13419">
    <property type="entry name" value="HAD_2"/>
    <property type="match status" value="1"/>
</dbReference>
<dbReference type="InterPro" id="IPR036412">
    <property type="entry name" value="HAD-like_sf"/>
</dbReference>
<dbReference type="SFLD" id="SFLDG01129">
    <property type="entry name" value="C1.5:_HAD__Beta-PGM__Phosphata"/>
    <property type="match status" value="1"/>
</dbReference>
<dbReference type="InterPro" id="IPR023214">
    <property type="entry name" value="HAD_sf"/>
</dbReference>
<dbReference type="GO" id="GO:0005829">
    <property type="term" value="C:cytosol"/>
    <property type="evidence" value="ECO:0007669"/>
    <property type="project" value="TreeGrafter"/>
</dbReference>
<dbReference type="InterPro" id="IPR050155">
    <property type="entry name" value="HAD-like_hydrolase_sf"/>
</dbReference>
<dbReference type="NCBIfam" id="TIGR01549">
    <property type="entry name" value="HAD-SF-IA-v1"/>
    <property type="match status" value="1"/>
</dbReference>
<dbReference type="GO" id="GO:0006281">
    <property type="term" value="P:DNA repair"/>
    <property type="evidence" value="ECO:0007669"/>
    <property type="project" value="TreeGrafter"/>
</dbReference>
<dbReference type="RefSeq" id="WP_186508554.1">
    <property type="nucleotide sequence ID" value="NZ_JACNEP010000027.1"/>
</dbReference>
<dbReference type="SUPFAM" id="SSF56784">
    <property type="entry name" value="HAD-like"/>
    <property type="match status" value="1"/>
</dbReference>
<dbReference type="GO" id="GO:0008967">
    <property type="term" value="F:phosphoglycolate phosphatase activity"/>
    <property type="evidence" value="ECO:0007669"/>
    <property type="project" value="TreeGrafter"/>
</dbReference>
<sequence length="220" mass="24772">MTSISSRPYQLVIFDWDGTLMNSTPRIVSSLQQAAVRSDLTVPSDDDANNIIGLSLRIGIQRLFESLSSQKEQEFIEHYRDEYLFTNQTPSPLFDNTLNVLNRLKQNKQIMAVATGKLRRGLVDSWTKTNTADFFEASRCADEAESKPSPDMLQQLLKYFGLNAQQAVMIGDTEHDMKMAEAIDMPRIGVTYGAQPIEKLIAHKPTAIINEVGELLDYLI</sequence>
<proteinExistence type="predicted"/>
<gene>
    <name evidence="1" type="ORF">H8B19_18395</name>
</gene>
<dbReference type="NCBIfam" id="TIGR01509">
    <property type="entry name" value="HAD-SF-IA-v3"/>
    <property type="match status" value="1"/>
</dbReference>
<keyword evidence="1" id="KW-0378">Hydrolase</keyword>
<dbReference type="InterPro" id="IPR023198">
    <property type="entry name" value="PGP-like_dom2"/>
</dbReference>
<dbReference type="Proteomes" id="UP000601768">
    <property type="component" value="Unassembled WGS sequence"/>
</dbReference>
<dbReference type="SFLD" id="SFLDS00003">
    <property type="entry name" value="Haloacid_Dehalogenase"/>
    <property type="match status" value="1"/>
</dbReference>
<dbReference type="InterPro" id="IPR041492">
    <property type="entry name" value="HAD_2"/>
</dbReference>
<dbReference type="PANTHER" id="PTHR43434:SF24">
    <property type="entry name" value="HYDROLASE-RELATED"/>
    <property type="match status" value="1"/>
</dbReference>
<keyword evidence="2" id="KW-1185">Reference proteome</keyword>
<name>A0A8J6IXS6_9ALTE</name>
<organism evidence="1 2">
    <name type="scientific">Neptunicella marina</name>
    <dbReference type="NCBI Taxonomy" id="2125989"/>
    <lineage>
        <taxon>Bacteria</taxon>
        <taxon>Pseudomonadati</taxon>
        <taxon>Pseudomonadota</taxon>
        <taxon>Gammaproteobacteria</taxon>
        <taxon>Alteromonadales</taxon>
        <taxon>Alteromonadaceae</taxon>
        <taxon>Neptunicella</taxon>
    </lineage>
</organism>
<dbReference type="PANTHER" id="PTHR43434">
    <property type="entry name" value="PHOSPHOGLYCOLATE PHOSPHATASE"/>
    <property type="match status" value="1"/>
</dbReference>